<dbReference type="SUPFAM" id="SSF55961">
    <property type="entry name" value="Bet v1-like"/>
    <property type="match status" value="1"/>
</dbReference>
<evidence type="ECO:0000313" key="1">
    <source>
        <dbReference type="EMBL" id="MBC3862038.1"/>
    </source>
</evidence>
<sequence length="160" mass="18587">MKFEHLVEINDILNPIADFLTREQLWRGLVMRADSPKLFVPHLDEASIIDRTEASMTRTLRYGNLSVTDTVNFVHLDHIHYDVPAQGEIPPSSLRMVIEEPQPEHLFVRFIYENSASAEQDQAEEMYNEYRRSAYLEADIDTIRMIRELAEAGRLDTPLN</sequence>
<dbReference type="InterPro" id="IPR023393">
    <property type="entry name" value="START-like_dom_sf"/>
</dbReference>
<proteinExistence type="predicted"/>
<name>A0A923HGL3_9BURK</name>
<dbReference type="Pfam" id="PF08982">
    <property type="entry name" value="AtaL"/>
    <property type="match status" value="1"/>
</dbReference>
<protein>
    <submittedName>
        <fullName evidence="1">DUF1857 family protein</fullName>
    </submittedName>
</protein>
<reference evidence="1" key="1">
    <citation type="submission" date="2020-08" db="EMBL/GenBank/DDBJ databases">
        <title>Novel species isolated from subtropical streams in China.</title>
        <authorList>
            <person name="Lu H."/>
        </authorList>
    </citation>
    <scope>NUCLEOTIDE SEQUENCE</scope>
    <source>
        <strain evidence="1">KACC 12607</strain>
    </source>
</reference>
<dbReference type="Gene3D" id="3.30.530.20">
    <property type="match status" value="1"/>
</dbReference>
<dbReference type="EMBL" id="JACOFV010000006">
    <property type="protein sequence ID" value="MBC3862038.1"/>
    <property type="molecule type" value="Genomic_DNA"/>
</dbReference>
<accession>A0A923HGL3</accession>
<dbReference type="AlphaFoldDB" id="A0A923HGL3"/>
<gene>
    <name evidence="1" type="ORF">H8K32_08020</name>
</gene>
<evidence type="ECO:0000313" key="2">
    <source>
        <dbReference type="Proteomes" id="UP000634011"/>
    </source>
</evidence>
<dbReference type="InterPro" id="IPR015075">
    <property type="entry name" value="AtaL"/>
</dbReference>
<keyword evidence="2" id="KW-1185">Reference proteome</keyword>
<organism evidence="1 2">
    <name type="scientific">Undibacterium jejuense</name>
    <dbReference type="NCBI Taxonomy" id="1344949"/>
    <lineage>
        <taxon>Bacteria</taxon>
        <taxon>Pseudomonadati</taxon>
        <taxon>Pseudomonadota</taxon>
        <taxon>Betaproteobacteria</taxon>
        <taxon>Burkholderiales</taxon>
        <taxon>Oxalobacteraceae</taxon>
        <taxon>Undibacterium</taxon>
    </lineage>
</organism>
<dbReference type="Proteomes" id="UP000634011">
    <property type="component" value="Unassembled WGS sequence"/>
</dbReference>
<comment type="caution">
    <text evidence="1">The sequence shown here is derived from an EMBL/GenBank/DDBJ whole genome shotgun (WGS) entry which is preliminary data.</text>
</comment>
<dbReference type="RefSeq" id="WP_186911963.1">
    <property type="nucleotide sequence ID" value="NZ_JACOFV010000006.1"/>
</dbReference>